<dbReference type="RefSeq" id="WP_006227468.1">
    <property type="nucleotide sequence ID" value="NZ_CADILD010000002.1"/>
</dbReference>
<keyword evidence="1" id="KW-1188">Viral release from host cell</keyword>
<dbReference type="NCBIfam" id="TIGR01543">
    <property type="entry name" value="proheadase_HK97"/>
    <property type="match status" value="1"/>
</dbReference>
<accession>A0A6S7E0M2</accession>
<evidence type="ECO:0000256" key="2">
    <source>
        <dbReference type="ARBA" id="ARBA00022670"/>
    </source>
</evidence>
<name>A0A6S7E0M2_9BURK</name>
<dbReference type="GO" id="GO:0006508">
    <property type="term" value="P:proteolysis"/>
    <property type="evidence" value="ECO:0007669"/>
    <property type="project" value="UniProtKB-KW"/>
</dbReference>
<dbReference type="AlphaFoldDB" id="A0A6S7E0M2"/>
<dbReference type="GO" id="GO:0008233">
    <property type="term" value="F:peptidase activity"/>
    <property type="evidence" value="ECO:0007669"/>
    <property type="project" value="UniProtKB-KW"/>
</dbReference>
<dbReference type="InterPro" id="IPR054613">
    <property type="entry name" value="Peptidase_S78_dom"/>
</dbReference>
<organism evidence="5 6">
    <name type="scientific">Achromobacter piechaudii</name>
    <dbReference type="NCBI Taxonomy" id="72556"/>
    <lineage>
        <taxon>Bacteria</taxon>
        <taxon>Pseudomonadati</taxon>
        <taxon>Pseudomonadota</taxon>
        <taxon>Betaproteobacteria</taxon>
        <taxon>Burkholderiales</taxon>
        <taxon>Alcaligenaceae</taxon>
        <taxon>Achromobacter</taxon>
    </lineage>
</organism>
<protein>
    <recommendedName>
        <fullName evidence="4">Prohead serine protease domain-containing protein</fullName>
    </recommendedName>
</protein>
<keyword evidence="3" id="KW-0378">Hydrolase</keyword>
<evidence type="ECO:0000313" key="5">
    <source>
        <dbReference type="EMBL" id="CAB3889873.1"/>
    </source>
</evidence>
<dbReference type="Proteomes" id="UP000494105">
    <property type="component" value="Unassembled WGS sequence"/>
</dbReference>
<reference evidence="5 6" key="1">
    <citation type="submission" date="2020-04" db="EMBL/GenBank/DDBJ databases">
        <authorList>
            <person name="De Canck E."/>
        </authorList>
    </citation>
    <scope>NUCLEOTIDE SEQUENCE [LARGE SCALE GENOMIC DNA]</scope>
    <source>
        <strain evidence="5 6">LMG 1861</strain>
    </source>
</reference>
<gene>
    <name evidence="5" type="ORF">LMG1861_03744</name>
</gene>
<dbReference type="EMBL" id="CADILD010000002">
    <property type="protein sequence ID" value="CAB3889873.1"/>
    <property type="molecule type" value="Genomic_DNA"/>
</dbReference>
<keyword evidence="2" id="KW-0645">Protease</keyword>
<evidence type="ECO:0000256" key="1">
    <source>
        <dbReference type="ARBA" id="ARBA00022612"/>
    </source>
</evidence>
<sequence>MLSKVECPFEVKAVDDQGNFEGYASVFNNVDLGDDIILPGAFVKVKTTRSGQLKLALFHDLRKLVGTAAYTQDSHGLHLKGRMNLNVSYAKDAYELMRDGGPLDSMSIGFNTITAAYEERSGRTVRVIKEAELWEASLVPFGMNPEAQITSVKSDIRLFESALRDRMGLSQKEAAAVASLGFPAIRRDGAPAATEIVDELKSLSQTFQDIFGASK</sequence>
<evidence type="ECO:0000313" key="6">
    <source>
        <dbReference type="Proteomes" id="UP000494105"/>
    </source>
</evidence>
<proteinExistence type="predicted"/>
<dbReference type="InterPro" id="IPR006433">
    <property type="entry name" value="Prohead_protease"/>
</dbReference>
<feature type="domain" description="Prohead serine protease" evidence="4">
    <location>
        <begin position="9"/>
        <end position="156"/>
    </location>
</feature>
<dbReference type="Pfam" id="PF04586">
    <property type="entry name" value="Peptidase_S78"/>
    <property type="match status" value="1"/>
</dbReference>
<evidence type="ECO:0000256" key="3">
    <source>
        <dbReference type="ARBA" id="ARBA00022801"/>
    </source>
</evidence>
<evidence type="ECO:0000259" key="4">
    <source>
        <dbReference type="Pfam" id="PF04586"/>
    </source>
</evidence>